<dbReference type="EMBL" id="CP054139">
    <property type="protein sequence ID" value="QKJ30153.1"/>
    <property type="molecule type" value="Genomic_DNA"/>
</dbReference>
<keyword evidence="1" id="KW-1133">Transmembrane helix</keyword>
<feature type="transmembrane region" description="Helical" evidence="1">
    <location>
        <begin position="298"/>
        <end position="317"/>
    </location>
</feature>
<evidence type="ECO:0000313" key="2">
    <source>
        <dbReference type="EMBL" id="QKJ30153.1"/>
    </source>
</evidence>
<dbReference type="RefSeq" id="WP_173414840.1">
    <property type="nucleotide sequence ID" value="NZ_CP054139.1"/>
</dbReference>
<feature type="transmembrane region" description="Helical" evidence="1">
    <location>
        <begin position="323"/>
        <end position="342"/>
    </location>
</feature>
<feature type="transmembrane region" description="Helical" evidence="1">
    <location>
        <begin position="86"/>
        <end position="106"/>
    </location>
</feature>
<feature type="transmembrane region" description="Helical" evidence="1">
    <location>
        <begin position="205"/>
        <end position="227"/>
    </location>
</feature>
<proteinExistence type="predicted"/>
<keyword evidence="1" id="KW-0472">Membrane</keyword>
<evidence type="ECO:0000256" key="1">
    <source>
        <dbReference type="SAM" id="Phobius"/>
    </source>
</evidence>
<keyword evidence="1" id="KW-0812">Transmembrane</keyword>
<gene>
    <name evidence="2" type="ORF">HQ865_10400</name>
</gene>
<keyword evidence="3" id="KW-1185">Reference proteome</keyword>
<name>A0A7D4TML7_9SPHI</name>
<feature type="transmembrane region" description="Helical" evidence="1">
    <location>
        <begin position="248"/>
        <end position="267"/>
    </location>
</feature>
<evidence type="ECO:0000313" key="3">
    <source>
        <dbReference type="Proteomes" id="UP000505355"/>
    </source>
</evidence>
<organism evidence="2 3">
    <name type="scientific">Mucilaginibacter mali</name>
    <dbReference type="NCBI Taxonomy" id="2740462"/>
    <lineage>
        <taxon>Bacteria</taxon>
        <taxon>Pseudomonadati</taxon>
        <taxon>Bacteroidota</taxon>
        <taxon>Sphingobacteriia</taxon>
        <taxon>Sphingobacteriales</taxon>
        <taxon>Sphingobacteriaceae</taxon>
        <taxon>Mucilaginibacter</taxon>
    </lineage>
</organism>
<protein>
    <submittedName>
        <fullName evidence="2">Uncharacterized protein</fullName>
    </submittedName>
</protein>
<feature type="transmembrane region" description="Helical" evidence="1">
    <location>
        <begin position="273"/>
        <end position="291"/>
    </location>
</feature>
<dbReference type="KEGG" id="mmab:HQ865_10400"/>
<feature type="transmembrane region" description="Helical" evidence="1">
    <location>
        <begin position="126"/>
        <end position="152"/>
    </location>
</feature>
<feature type="transmembrane region" description="Helical" evidence="1">
    <location>
        <begin position="164"/>
        <end position="185"/>
    </location>
</feature>
<reference evidence="2 3" key="1">
    <citation type="submission" date="2020-05" db="EMBL/GenBank/DDBJ databases">
        <title>Mucilaginibacter mali sp. nov.</title>
        <authorList>
            <person name="Kim H.S."/>
            <person name="Lee K.C."/>
            <person name="Suh M.K."/>
            <person name="Kim J.-S."/>
            <person name="Han K.-I."/>
            <person name="Eom M.K."/>
            <person name="Shin Y.K."/>
            <person name="Lee J.-S."/>
        </authorList>
    </citation>
    <scope>NUCLEOTIDE SEQUENCE [LARGE SCALE GENOMIC DNA]</scope>
    <source>
        <strain evidence="2 3">G2-14</strain>
    </source>
</reference>
<dbReference type="AlphaFoldDB" id="A0A7D4TML7"/>
<accession>A0A7D4TML7</accession>
<sequence length="354" mass="41150">MDQTEPFYNLEKEISTWQQTMLLGALTPDDVEELTEHLRDETLELQNHGLSEQEAWMVARQRIGHPLAINNEFNKVNPDFAANRNLVMLFWGGIIFMILQTALFSYPTRLMTPLYNGPHKTWEKPLITLDQAVVLLNIFSVLTVGLIILVNIRATKISIWFNTLLIKYSIYISLILITTVTFVAMRNYGAISQSMRSIYRENRTLDFSIAVMGSIFYGALIFCTIWFTIRYRNQELRNFKIFSRHINWIMSLMIGTILEFITALTNANENPSLYLKIILIFILFGAAGWTITNSKRILLNFFMVHFTALCFCITTYFFTHHPFMAVIEYSSTWLALYTGYVINKLHTSRLKQLI</sequence>
<dbReference type="Proteomes" id="UP000505355">
    <property type="component" value="Chromosome"/>
</dbReference>